<name>A0A8K0JVD0_LADFU</name>
<dbReference type="SUPFAM" id="SSF52540">
    <property type="entry name" value="P-loop containing nucleoside triphosphate hydrolases"/>
    <property type="match status" value="1"/>
</dbReference>
<keyword evidence="1" id="KW-0547">Nucleotide-binding</keyword>
<accession>A0A8K0JVD0</accession>
<dbReference type="GO" id="GO:0005524">
    <property type="term" value="F:ATP binding"/>
    <property type="evidence" value="ECO:0007669"/>
    <property type="project" value="UniProtKB-KW"/>
</dbReference>
<dbReference type="InterPro" id="IPR027417">
    <property type="entry name" value="P-loop_NTPase"/>
</dbReference>
<evidence type="ECO:0000256" key="1">
    <source>
        <dbReference type="ARBA" id="ARBA00022741"/>
    </source>
</evidence>
<evidence type="ECO:0000313" key="6">
    <source>
        <dbReference type="EMBL" id="KAG8222929.1"/>
    </source>
</evidence>
<dbReference type="Gene3D" id="3.40.50.300">
    <property type="entry name" value="P-loop containing nucleotide triphosphate hydrolases"/>
    <property type="match status" value="1"/>
</dbReference>
<keyword evidence="2" id="KW-0378">Hydrolase</keyword>
<proteinExistence type="predicted"/>
<dbReference type="GO" id="GO:0000400">
    <property type="term" value="F:four-way junction DNA binding"/>
    <property type="evidence" value="ECO:0007669"/>
    <property type="project" value="TreeGrafter"/>
</dbReference>
<keyword evidence="7" id="KW-1185">Reference proteome</keyword>
<dbReference type="Proteomes" id="UP000792457">
    <property type="component" value="Unassembled WGS sequence"/>
</dbReference>
<dbReference type="GO" id="GO:0009378">
    <property type="term" value="F:four-way junction helicase activity"/>
    <property type="evidence" value="ECO:0007669"/>
    <property type="project" value="TreeGrafter"/>
</dbReference>
<evidence type="ECO:0000313" key="7">
    <source>
        <dbReference type="Proteomes" id="UP000792457"/>
    </source>
</evidence>
<dbReference type="InterPro" id="IPR014001">
    <property type="entry name" value="Helicase_ATP-bd"/>
</dbReference>
<gene>
    <name evidence="6" type="ORF">J437_LFUL000223</name>
</gene>
<comment type="caution">
    <text evidence="6">The sequence shown here is derived from an EMBL/GenBank/DDBJ whole genome shotgun (WGS) entry which is preliminary data.</text>
</comment>
<feature type="domain" description="Helicase ATP-binding" evidence="5">
    <location>
        <begin position="159"/>
        <end position="230"/>
    </location>
</feature>
<dbReference type="Pfam" id="PF04851">
    <property type="entry name" value="ResIII"/>
    <property type="match status" value="1"/>
</dbReference>
<dbReference type="PROSITE" id="PS51192">
    <property type="entry name" value="HELICASE_ATP_BIND_1"/>
    <property type="match status" value="1"/>
</dbReference>
<dbReference type="GO" id="GO:0043138">
    <property type="term" value="F:3'-5' DNA helicase activity"/>
    <property type="evidence" value="ECO:0007669"/>
    <property type="project" value="TreeGrafter"/>
</dbReference>
<evidence type="ECO:0000256" key="2">
    <source>
        <dbReference type="ARBA" id="ARBA00022801"/>
    </source>
</evidence>
<feature type="non-terminal residue" evidence="6">
    <location>
        <position position="230"/>
    </location>
</feature>
<evidence type="ECO:0000256" key="3">
    <source>
        <dbReference type="ARBA" id="ARBA00022806"/>
    </source>
</evidence>
<dbReference type="AlphaFoldDB" id="A0A8K0JVD0"/>
<organism evidence="6 7">
    <name type="scientific">Ladona fulva</name>
    <name type="common">Scarce chaser dragonfly</name>
    <name type="synonym">Libellula fulva</name>
    <dbReference type="NCBI Taxonomy" id="123851"/>
    <lineage>
        <taxon>Eukaryota</taxon>
        <taxon>Metazoa</taxon>
        <taxon>Ecdysozoa</taxon>
        <taxon>Arthropoda</taxon>
        <taxon>Hexapoda</taxon>
        <taxon>Insecta</taxon>
        <taxon>Pterygota</taxon>
        <taxon>Palaeoptera</taxon>
        <taxon>Odonata</taxon>
        <taxon>Epiprocta</taxon>
        <taxon>Anisoptera</taxon>
        <taxon>Libelluloidea</taxon>
        <taxon>Libellulidae</taxon>
        <taxon>Ladona</taxon>
    </lineage>
</organism>
<keyword evidence="4" id="KW-0067">ATP-binding</keyword>
<dbReference type="InterPro" id="IPR006935">
    <property type="entry name" value="Helicase/UvrB_N"/>
</dbReference>
<sequence length="230" mass="26168">MDKMGGGLENETEDQILARVLEESLRHYNDVEMPRLSQITKPVEAATEDYQETMAQEDMDYWEEWNVEDIDVAAKIEESIMHVIPTEQNGLVNKKKSSENIKASAQFMNNFVLHEIRPKQTCISAGEVGENGADGFDLEAGRIWIYPSNYPIRKYQLDIVHSALFDNTLVSLPTGLGKTFIAAVIMYNFYRWFPMGKIIFLAPTRPLVAQQVHACYEIMGIPKSDTLELT</sequence>
<evidence type="ECO:0000256" key="4">
    <source>
        <dbReference type="ARBA" id="ARBA00022840"/>
    </source>
</evidence>
<reference evidence="6" key="2">
    <citation type="submission" date="2017-10" db="EMBL/GenBank/DDBJ databases">
        <title>Ladona fulva Genome sequencing and assembly.</title>
        <authorList>
            <person name="Murali S."/>
            <person name="Richards S."/>
            <person name="Bandaranaike D."/>
            <person name="Bellair M."/>
            <person name="Blankenburg K."/>
            <person name="Chao H."/>
            <person name="Dinh H."/>
            <person name="Doddapaneni H."/>
            <person name="Dugan-Rocha S."/>
            <person name="Elkadiri S."/>
            <person name="Gnanaolivu R."/>
            <person name="Hernandez B."/>
            <person name="Skinner E."/>
            <person name="Javaid M."/>
            <person name="Lee S."/>
            <person name="Li M."/>
            <person name="Ming W."/>
            <person name="Munidasa M."/>
            <person name="Muniz J."/>
            <person name="Nguyen L."/>
            <person name="Hughes D."/>
            <person name="Osuji N."/>
            <person name="Pu L.-L."/>
            <person name="Puazo M."/>
            <person name="Qu C."/>
            <person name="Quiroz J."/>
            <person name="Raj R."/>
            <person name="Weissenberger G."/>
            <person name="Xin Y."/>
            <person name="Zou X."/>
            <person name="Han Y."/>
            <person name="Worley K."/>
            <person name="Muzny D."/>
            <person name="Gibbs R."/>
        </authorList>
    </citation>
    <scope>NUCLEOTIDE SEQUENCE</scope>
    <source>
        <strain evidence="6">Sampled in the wild</strain>
    </source>
</reference>
<dbReference type="PANTHER" id="PTHR14025">
    <property type="entry name" value="FANCONI ANEMIA GROUP M FANCM FAMILY MEMBER"/>
    <property type="match status" value="1"/>
</dbReference>
<reference evidence="6" key="1">
    <citation type="submission" date="2013-04" db="EMBL/GenBank/DDBJ databases">
        <authorList>
            <person name="Qu J."/>
            <person name="Murali S.C."/>
            <person name="Bandaranaike D."/>
            <person name="Bellair M."/>
            <person name="Blankenburg K."/>
            <person name="Chao H."/>
            <person name="Dinh H."/>
            <person name="Doddapaneni H."/>
            <person name="Downs B."/>
            <person name="Dugan-Rocha S."/>
            <person name="Elkadiri S."/>
            <person name="Gnanaolivu R.D."/>
            <person name="Hernandez B."/>
            <person name="Javaid M."/>
            <person name="Jayaseelan J.C."/>
            <person name="Lee S."/>
            <person name="Li M."/>
            <person name="Ming W."/>
            <person name="Munidasa M."/>
            <person name="Muniz J."/>
            <person name="Nguyen L."/>
            <person name="Ongeri F."/>
            <person name="Osuji N."/>
            <person name="Pu L.-L."/>
            <person name="Puazo M."/>
            <person name="Qu C."/>
            <person name="Quiroz J."/>
            <person name="Raj R."/>
            <person name="Weissenberger G."/>
            <person name="Xin Y."/>
            <person name="Zou X."/>
            <person name="Han Y."/>
            <person name="Richards S."/>
            <person name="Worley K."/>
            <person name="Muzny D."/>
            <person name="Gibbs R."/>
        </authorList>
    </citation>
    <scope>NUCLEOTIDE SEQUENCE</scope>
    <source>
        <strain evidence="6">Sampled in the wild</strain>
    </source>
</reference>
<dbReference type="OrthoDB" id="6513042at2759"/>
<dbReference type="EMBL" id="KZ308147">
    <property type="protein sequence ID" value="KAG8222929.1"/>
    <property type="molecule type" value="Genomic_DNA"/>
</dbReference>
<dbReference type="GO" id="GO:0045003">
    <property type="term" value="P:double-strand break repair via synthesis-dependent strand annealing"/>
    <property type="evidence" value="ECO:0007669"/>
    <property type="project" value="TreeGrafter"/>
</dbReference>
<dbReference type="GO" id="GO:0016787">
    <property type="term" value="F:hydrolase activity"/>
    <property type="evidence" value="ECO:0007669"/>
    <property type="project" value="UniProtKB-KW"/>
</dbReference>
<dbReference type="GO" id="GO:0036297">
    <property type="term" value="P:interstrand cross-link repair"/>
    <property type="evidence" value="ECO:0007669"/>
    <property type="project" value="TreeGrafter"/>
</dbReference>
<evidence type="ECO:0000259" key="5">
    <source>
        <dbReference type="PROSITE" id="PS51192"/>
    </source>
</evidence>
<dbReference type="PANTHER" id="PTHR14025:SF20">
    <property type="entry name" value="FANCONI ANEMIA GROUP M PROTEIN"/>
    <property type="match status" value="1"/>
</dbReference>
<keyword evidence="3" id="KW-0347">Helicase</keyword>
<protein>
    <recommendedName>
        <fullName evidence="5">Helicase ATP-binding domain-containing protein</fullName>
    </recommendedName>
</protein>